<proteinExistence type="predicted"/>
<accession>A0ABP9VUR5</accession>
<name>A0ABP9VUR5_9BACT</name>
<evidence type="ECO:0000313" key="2">
    <source>
        <dbReference type="Proteomes" id="UP001416858"/>
    </source>
</evidence>
<dbReference type="Proteomes" id="UP001416858">
    <property type="component" value="Unassembled WGS sequence"/>
</dbReference>
<dbReference type="EMBL" id="BAABRO010000011">
    <property type="protein sequence ID" value="GAA5508884.1"/>
    <property type="molecule type" value="Genomic_DNA"/>
</dbReference>
<protein>
    <submittedName>
        <fullName evidence="1">Uncharacterized protein</fullName>
    </submittedName>
</protein>
<organism evidence="1 2">
    <name type="scientific">Novipirellula caenicola</name>
    <dbReference type="NCBI Taxonomy" id="1536901"/>
    <lineage>
        <taxon>Bacteria</taxon>
        <taxon>Pseudomonadati</taxon>
        <taxon>Planctomycetota</taxon>
        <taxon>Planctomycetia</taxon>
        <taxon>Pirellulales</taxon>
        <taxon>Pirellulaceae</taxon>
        <taxon>Novipirellula</taxon>
    </lineage>
</organism>
<keyword evidence="2" id="KW-1185">Reference proteome</keyword>
<dbReference type="RefSeq" id="WP_345685630.1">
    <property type="nucleotide sequence ID" value="NZ_BAABRO010000011.1"/>
</dbReference>
<sequence>MRFFVDSINESSLILGRNENTDIPVGSVFTLIGKTRLNDRTTWTSTDLGAVATVSLTLVIVHWYQREIDNVPGGHTAGLAVSGTGLDLLSEHLDRLADDESLYLAAA</sequence>
<comment type="caution">
    <text evidence="1">The sequence shown here is derived from an EMBL/GenBank/DDBJ whole genome shotgun (WGS) entry which is preliminary data.</text>
</comment>
<reference evidence="1 2" key="1">
    <citation type="submission" date="2024-02" db="EMBL/GenBank/DDBJ databases">
        <title>Rhodopirellula caenicola NBRC 110016.</title>
        <authorList>
            <person name="Ichikawa N."/>
            <person name="Katano-Makiyama Y."/>
            <person name="Hidaka K."/>
        </authorList>
    </citation>
    <scope>NUCLEOTIDE SEQUENCE [LARGE SCALE GENOMIC DNA]</scope>
    <source>
        <strain evidence="1 2">NBRC 110016</strain>
    </source>
</reference>
<evidence type="ECO:0000313" key="1">
    <source>
        <dbReference type="EMBL" id="GAA5508884.1"/>
    </source>
</evidence>
<gene>
    <name evidence="1" type="ORF">Rcae01_04353</name>
</gene>